<feature type="region of interest" description="Disordered" evidence="1">
    <location>
        <begin position="1"/>
        <end position="38"/>
    </location>
</feature>
<accession>A0A6J5RTN0</accession>
<reference evidence="2" key="1">
    <citation type="submission" date="2020-05" db="EMBL/GenBank/DDBJ databases">
        <authorList>
            <person name="Chiriac C."/>
            <person name="Salcher M."/>
            <person name="Ghai R."/>
            <person name="Kavagutti S V."/>
        </authorList>
    </citation>
    <scope>NUCLEOTIDE SEQUENCE</scope>
</reference>
<name>A0A6J5RTN0_9CAUD</name>
<organism evidence="2">
    <name type="scientific">uncultured Caudovirales phage</name>
    <dbReference type="NCBI Taxonomy" id="2100421"/>
    <lineage>
        <taxon>Viruses</taxon>
        <taxon>Duplodnaviria</taxon>
        <taxon>Heunggongvirae</taxon>
        <taxon>Uroviricota</taxon>
        <taxon>Caudoviricetes</taxon>
        <taxon>Peduoviridae</taxon>
        <taxon>Maltschvirus</taxon>
        <taxon>Maltschvirus maltsch</taxon>
    </lineage>
</organism>
<protein>
    <submittedName>
        <fullName evidence="2">Uncharacterized protein</fullName>
    </submittedName>
</protein>
<evidence type="ECO:0000256" key="1">
    <source>
        <dbReference type="SAM" id="MobiDB-lite"/>
    </source>
</evidence>
<evidence type="ECO:0000313" key="2">
    <source>
        <dbReference type="EMBL" id="CAB4195264.1"/>
    </source>
</evidence>
<sequence>MTDEDEKSYEERVQALEEEGLSRSDAQGVVDAEILNGK</sequence>
<proteinExistence type="predicted"/>
<gene>
    <name evidence="2" type="ORF">UFOVP1298_8</name>
</gene>
<dbReference type="EMBL" id="LR797250">
    <property type="protein sequence ID" value="CAB4195264.1"/>
    <property type="molecule type" value="Genomic_DNA"/>
</dbReference>